<dbReference type="GeneID" id="55995384"/>
<dbReference type="PANTHER" id="PTHR36855:SF1">
    <property type="entry name" value="PEROXISOME MEMBRANE ANCHOR PROTEIN PEX14P N-TERMINAL DOMAIN-CONTAINING PROTEIN"/>
    <property type="match status" value="1"/>
</dbReference>
<dbReference type="InterPro" id="IPR040554">
    <property type="entry name" value="KPWE_PEX14_dom"/>
</dbReference>
<name>A0A7H8R418_TALRU</name>
<dbReference type="EMBL" id="CP055901">
    <property type="protein sequence ID" value="QKX60748.1"/>
    <property type="molecule type" value="Genomic_DNA"/>
</dbReference>
<evidence type="ECO:0000313" key="4">
    <source>
        <dbReference type="EMBL" id="QKX60748.1"/>
    </source>
</evidence>
<dbReference type="PANTHER" id="PTHR36855">
    <property type="entry name" value="CHROMOSOME 10, WHOLE GENOME SHOTGUN SEQUENCE"/>
    <property type="match status" value="1"/>
</dbReference>
<feature type="domain" description="PEX14-like helix-turn-helix" evidence="3">
    <location>
        <begin position="24"/>
        <end position="97"/>
    </location>
</feature>
<evidence type="ECO:0000256" key="1">
    <source>
        <dbReference type="SAM" id="MobiDB-lite"/>
    </source>
</evidence>
<gene>
    <name evidence="4" type="ORF">TRUGW13939_07894</name>
</gene>
<dbReference type="OrthoDB" id="9936937at2759"/>
<proteinExistence type="predicted"/>
<accession>A0A7H8R418</accession>
<dbReference type="AlphaFoldDB" id="A0A7H8R418"/>
<evidence type="ECO:0000259" key="2">
    <source>
        <dbReference type="Pfam" id="PF17733"/>
    </source>
</evidence>
<feature type="compositionally biased region" description="Polar residues" evidence="1">
    <location>
        <begin position="106"/>
        <end position="129"/>
    </location>
</feature>
<evidence type="ECO:0000313" key="5">
    <source>
        <dbReference type="Proteomes" id="UP000509510"/>
    </source>
</evidence>
<dbReference type="RefSeq" id="XP_035346924.1">
    <property type="nucleotide sequence ID" value="XM_035491031.1"/>
</dbReference>
<dbReference type="KEGG" id="trg:TRUGW13939_07894"/>
<keyword evidence="5" id="KW-1185">Reference proteome</keyword>
<dbReference type="Pfam" id="PF17733">
    <property type="entry name" value="KPWE_dom"/>
    <property type="match status" value="1"/>
</dbReference>
<dbReference type="Pfam" id="PF25871">
    <property type="entry name" value="HTH_76"/>
    <property type="match status" value="1"/>
</dbReference>
<feature type="region of interest" description="Disordered" evidence="1">
    <location>
        <begin position="102"/>
        <end position="190"/>
    </location>
</feature>
<reference evidence="5" key="1">
    <citation type="submission" date="2020-06" db="EMBL/GenBank/DDBJ databases">
        <title>A chromosome-scale genome assembly of Talaromyces rugulosus W13939.</title>
        <authorList>
            <person name="Wang B."/>
            <person name="Guo L."/>
            <person name="Ye K."/>
            <person name="Wang L."/>
        </authorList>
    </citation>
    <scope>NUCLEOTIDE SEQUENCE [LARGE SCALE GENOMIC DNA]</scope>
    <source>
        <strain evidence="5">W13939</strain>
    </source>
</reference>
<dbReference type="InterPro" id="IPR058841">
    <property type="entry name" value="HTH_76"/>
</dbReference>
<dbReference type="Proteomes" id="UP000509510">
    <property type="component" value="Chromosome IV"/>
</dbReference>
<sequence>MATPSVLDTSTPATNTAATSTTTKLYEYIASYDFSSDLEFRKGLGTILNHPETPASDSELLRDDNVVLQAKCFYISRKKNVSPPIDAASFHNWLVENPGSAAASHALQQQPENEQTLPPSSSKSNTTSGEDAEPTYPSSFSHIVELITTGQPIPGIEEIPDTVLSGHDKPSKAERRRKPWEKAEEEDNSS</sequence>
<organism evidence="4 5">
    <name type="scientific">Talaromyces rugulosus</name>
    <name type="common">Penicillium rugulosum</name>
    <dbReference type="NCBI Taxonomy" id="121627"/>
    <lineage>
        <taxon>Eukaryota</taxon>
        <taxon>Fungi</taxon>
        <taxon>Dikarya</taxon>
        <taxon>Ascomycota</taxon>
        <taxon>Pezizomycotina</taxon>
        <taxon>Eurotiomycetes</taxon>
        <taxon>Eurotiomycetidae</taxon>
        <taxon>Eurotiales</taxon>
        <taxon>Trichocomaceae</taxon>
        <taxon>Talaromyces</taxon>
        <taxon>Talaromyces sect. Islandici</taxon>
    </lineage>
</organism>
<protein>
    <submittedName>
        <fullName evidence="4">Uncharacterized protein</fullName>
    </submittedName>
</protein>
<evidence type="ECO:0000259" key="3">
    <source>
        <dbReference type="Pfam" id="PF25871"/>
    </source>
</evidence>
<feature type="domain" description="Peroxisomal membrane protein PEX14-like KPWE" evidence="2">
    <location>
        <begin position="135"/>
        <end position="182"/>
    </location>
</feature>